<feature type="region of interest" description="Disordered" evidence="1">
    <location>
        <begin position="75"/>
        <end position="99"/>
    </location>
</feature>
<reference evidence="2 3" key="1">
    <citation type="journal article" date="2016" name="Nat. Commun.">
        <title>Thousands of microbial genomes shed light on interconnected biogeochemical processes in an aquifer system.</title>
        <authorList>
            <person name="Anantharaman K."/>
            <person name="Brown C.T."/>
            <person name="Hug L.A."/>
            <person name="Sharon I."/>
            <person name="Castelle C.J."/>
            <person name="Probst A.J."/>
            <person name="Thomas B.C."/>
            <person name="Singh A."/>
            <person name="Wilkins M.J."/>
            <person name="Karaoz U."/>
            <person name="Brodie E.L."/>
            <person name="Williams K.H."/>
            <person name="Hubbard S.S."/>
            <person name="Banfield J.F."/>
        </authorList>
    </citation>
    <scope>NUCLEOTIDE SEQUENCE [LARGE SCALE GENOMIC DNA]</scope>
    <source>
        <strain evidence="3">RIFCSPLOWO2_12_FULL_64_10</strain>
    </source>
</reference>
<name>A0A1F6C354_HANXR</name>
<organism evidence="2 3">
    <name type="scientific">Handelsmanbacteria sp. (strain RIFCSPLOWO2_12_FULL_64_10)</name>
    <dbReference type="NCBI Taxonomy" id="1817868"/>
    <lineage>
        <taxon>Bacteria</taxon>
        <taxon>Candidatus Handelsmaniibacteriota</taxon>
    </lineage>
</organism>
<proteinExistence type="predicted"/>
<gene>
    <name evidence="2" type="ORF">A3F84_21385</name>
</gene>
<protein>
    <recommendedName>
        <fullName evidence="4">DUF5610 domain-containing protein</fullName>
    </recommendedName>
</protein>
<evidence type="ECO:0000256" key="1">
    <source>
        <dbReference type="SAM" id="MobiDB-lite"/>
    </source>
</evidence>
<dbReference type="Proteomes" id="UP000178606">
    <property type="component" value="Unassembled WGS sequence"/>
</dbReference>
<feature type="region of interest" description="Disordered" evidence="1">
    <location>
        <begin position="25"/>
        <end position="52"/>
    </location>
</feature>
<evidence type="ECO:0000313" key="3">
    <source>
        <dbReference type="Proteomes" id="UP000178606"/>
    </source>
</evidence>
<evidence type="ECO:0008006" key="4">
    <source>
        <dbReference type="Google" id="ProtNLM"/>
    </source>
</evidence>
<comment type="caution">
    <text evidence="2">The sequence shown here is derived from an EMBL/GenBank/DDBJ whole genome shotgun (WGS) entry which is preliminary data.</text>
</comment>
<dbReference type="AlphaFoldDB" id="A0A1F6C354"/>
<sequence length="284" mass="30682">MIQNSLFNALQPGAQPLFQSLAGLRPSQPAAQGESVEDPQKDRFDLTPAPEQGGFRSFAFQFRRLAIRREVAAVRSTAKETAPAPPQEDKSVSTSSRSVQVERQTELNLFYARTQTISVDLGQETASHLQSTSQNVGRTFEVSISLDASFLHQFAGHSETFAQGDSGLFDEYLSATDRMIDISGEAAQGFFDRVDQALEDTQSAVMDGLDAFLNDVGASFGLEGDSLTSFKSQVADQVAAFFSDLDQFISRSQDLLYTAAPSQGVPSAVAAPSPQLEAPQIDLL</sequence>
<accession>A0A1F6C354</accession>
<dbReference type="EMBL" id="MFKF01000429">
    <property type="protein sequence ID" value="OGG43636.1"/>
    <property type="molecule type" value="Genomic_DNA"/>
</dbReference>
<evidence type="ECO:0000313" key="2">
    <source>
        <dbReference type="EMBL" id="OGG43636.1"/>
    </source>
</evidence>